<dbReference type="Proteomes" id="UP000546213">
    <property type="component" value="Unassembled WGS sequence"/>
</dbReference>
<reference evidence="1 2" key="1">
    <citation type="submission" date="2020-05" db="EMBL/GenBank/DDBJ databases">
        <title>Identification and distribution of gene clusters putatively required for synthesis of sphingolipid metabolism inhibitors in phylogenetically diverse species of the filamentous fungus Fusarium.</title>
        <authorList>
            <person name="Kim H.-S."/>
            <person name="Busman M."/>
            <person name="Brown D.W."/>
            <person name="Divon H."/>
            <person name="Uhlig S."/>
            <person name="Proctor R.H."/>
        </authorList>
    </citation>
    <scope>NUCLEOTIDE SEQUENCE [LARGE SCALE GENOMIC DNA]</scope>
    <source>
        <strain evidence="1 2">NRRL 36939</strain>
    </source>
</reference>
<evidence type="ECO:0000313" key="2">
    <source>
        <dbReference type="Proteomes" id="UP000546213"/>
    </source>
</evidence>
<sequence length="407" mass="46484">MSLAQTYFYQSLMREPPTKPNRIETRPSPAKHLDSVCYSAPRCPQTCTSTSANLKSHVSSQSTARMIRQKWLPHARAILAAQKRCLSSPSARSPKFAEKDESWGTLQEKLNSSLAKRSPGRIFKSNSRPRTPSEGAMAEGFGSQHMLIMEGLPTSLVAADFHRLAPGTLAGWENVITHVYQDRDPWTMEPLGTFYITFPSSAAADIYRDRVERVLRLAQAKMRDSTGLWATKVNPALINKKSKPEVEVERFTLLPGSHPSAPKIKFRRVKNMAWQQVMHRIVKKSSHKRNPSHVLLELPQASFSVSELKAIIKQDGIESGHDWQMDVFSLRETMDFEEGFPRNTRRVSLFRSSPEFRHKLDSRFVLTCANPEVAWRFIRNWNQRILEYDGGDEVIFRNRVKATYIQT</sequence>
<proteinExistence type="predicted"/>
<dbReference type="AlphaFoldDB" id="A0A8H5UXE5"/>
<comment type="caution">
    <text evidence="1">The sequence shown here is derived from an EMBL/GenBank/DDBJ whole genome shotgun (WGS) entry which is preliminary data.</text>
</comment>
<accession>A0A8H5UXE5</accession>
<name>A0A8H5UXE5_9HYPO</name>
<keyword evidence="2" id="KW-1185">Reference proteome</keyword>
<dbReference type="OrthoDB" id="5332316at2759"/>
<organism evidence="1 2">
    <name type="scientific">Fusarium pseudocircinatum</name>
    <dbReference type="NCBI Taxonomy" id="56676"/>
    <lineage>
        <taxon>Eukaryota</taxon>
        <taxon>Fungi</taxon>
        <taxon>Dikarya</taxon>
        <taxon>Ascomycota</taxon>
        <taxon>Pezizomycotina</taxon>
        <taxon>Sordariomycetes</taxon>
        <taxon>Hypocreomycetidae</taxon>
        <taxon>Hypocreales</taxon>
        <taxon>Nectriaceae</taxon>
        <taxon>Fusarium</taxon>
        <taxon>Fusarium fujikuroi species complex</taxon>
    </lineage>
</organism>
<protein>
    <submittedName>
        <fullName evidence="1">Uncharacterized protein</fullName>
    </submittedName>
</protein>
<evidence type="ECO:0000313" key="1">
    <source>
        <dbReference type="EMBL" id="KAF5602927.1"/>
    </source>
</evidence>
<gene>
    <name evidence="1" type="ORF">FPCIR_1639</name>
</gene>
<dbReference type="EMBL" id="JAAOAS010000032">
    <property type="protein sequence ID" value="KAF5602927.1"/>
    <property type="molecule type" value="Genomic_DNA"/>
</dbReference>